<organism evidence="4 5">
    <name type="scientific">Bordetella bronchiseptica 253</name>
    <dbReference type="NCBI Taxonomy" id="568707"/>
    <lineage>
        <taxon>Bacteria</taxon>
        <taxon>Pseudomonadati</taxon>
        <taxon>Pseudomonadota</taxon>
        <taxon>Betaproteobacteria</taxon>
        <taxon>Burkholderiales</taxon>
        <taxon>Alcaligenaceae</taxon>
        <taxon>Bordetella</taxon>
    </lineage>
</organism>
<dbReference type="Gene3D" id="3.40.720.10">
    <property type="entry name" value="Alkaline Phosphatase, subunit A"/>
    <property type="match status" value="2"/>
</dbReference>
<dbReference type="OrthoDB" id="980947at2"/>
<evidence type="ECO:0000259" key="3">
    <source>
        <dbReference type="Pfam" id="PF05506"/>
    </source>
</evidence>
<dbReference type="AlphaFoldDB" id="A0A0C6P3B6"/>
<dbReference type="InterPro" id="IPR017850">
    <property type="entry name" value="Alkaline_phosphatase_core_sf"/>
</dbReference>
<dbReference type="KEGG" id="bbh:BN112_1209"/>
<dbReference type="Pfam" id="PF04185">
    <property type="entry name" value="Phosphoesterase"/>
    <property type="match status" value="1"/>
</dbReference>
<keyword evidence="1" id="KW-0378">Hydrolase</keyword>
<proteinExistence type="predicted"/>
<dbReference type="PANTHER" id="PTHR31956:SF36">
    <property type="entry name" value="NON-HEMOLYTIC PHOSPHOLIPASE C"/>
    <property type="match status" value="1"/>
</dbReference>
<reference evidence="4 5" key="1">
    <citation type="journal article" date="2012" name="BMC Genomics">
        <title>Comparative genomics of the classical Bordetella subspecies: the evolution and exchange of virulence-associated diversity amongst closely related pathogens.</title>
        <authorList>
            <person name="Park J."/>
            <person name="Zhang Y."/>
            <person name="Buboltz A.M."/>
            <person name="Zhang X."/>
            <person name="Schuster S.C."/>
            <person name="Ahuja U."/>
            <person name="Liu M."/>
            <person name="Miller J.F."/>
            <person name="Sebaihia M."/>
            <person name="Bentley S.D."/>
            <person name="Parkhill J."/>
            <person name="Harvill E.T."/>
        </authorList>
    </citation>
    <scope>NUCLEOTIDE SEQUENCE [LARGE SCALE GENOMIC DNA]</scope>
    <source>
        <strain evidence="4 5">253</strain>
    </source>
</reference>
<dbReference type="InterPro" id="IPR007312">
    <property type="entry name" value="Phosphoesterase"/>
</dbReference>
<feature type="domain" description="Bacterial phospholipase C C-terminal" evidence="3">
    <location>
        <begin position="449"/>
        <end position="531"/>
    </location>
</feature>
<evidence type="ECO:0000256" key="2">
    <source>
        <dbReference type="SAM" id="MobiDB-lite"/>
    </source>
</evidence>
<protein>
    <submittedName>
        <fullName evidence="4">Putative phospholipase</fullName>
    </submittedName>
</protein>
<dbReference type="InterPro" id="IPR008475">
    <property type="entry name" value="PLipase_C_C"/>
</dbReference>
<evidence type="ECO:0000256" key="1">
    <source>
        <dbReference type="ARBA" id="ARBA00022801"/>
    </source>
</evidence>
<evidence type="ECO:0000313" key="4">
    <source>
        <dbReference type="EMBL" id="CCJ53127.1"/>
    </source>
</evidence>
<dbReference type="Proteomes" id="UP000007564">
    <property type="component" value="Chromosome"/>
</dbReference>
<dbReference type="GO" id="GO:0004629">
    <property type="term" value="F:phospholipase C activity"/>
    <property type="evidence" value="ECO:0007669"/>
    <property type="project" value="InterPro"/>
</dbReference>
<gene>
    <name evidence="4" type="ORF">BN112_1209</name>
</gene>
<feature type="region of interest" description="Disordered" evidence="2">
    <location>
        <begin position="330"/>
        <end position="367"/>
    </location>
</feature>
<dbReference type="EMBL" id="HE965806">
    <property type="protein sequence ID" value="CCJ53127.1"/>
    <property type="molecule type" value="Genomic_DNA"/>
</dbReference>
<dbReference type="RefSeq" id="WP_003813241.1">
    <property type="nucleotide sequence ID" value="NC_019382.1"/>
</dbReference>
<sequence length="627" mass="67756">MPAATDPDIAALVARAAAVAPERRSGTLRDLDHIVILMQENRGFDHYYGALPGARGRADPHRAPTPDGDVFVQAHAGQRLAPYPLAPALPPGQPLGHLTPHTWDDAQRAWNDGRMDQWLAAKGRLGMGYYRPEELPLQTALARAFTLCEAYHCSMHAGTNPNRLFLWTGTNDPHGQAGGPALVNTHDRPGPAHEGYAWTTYPERLQAAGVDWAIYQDMADNYHDNPLAGFRQYRAELAGGAARAPLRERALSTRTLAALAEDAANGRLPQVAWIIAPAADSEHPEVSSPAQGAAFSARVLDILTRDPALWRRCALLLTYDENDCFFDHMPPPAPPGAAGGGSTADTAGEYHQARGGPSAGTPDDPRALHGRAYGLGPRVPMLVVSPFSRGGWLDARVYDHTSVIRLLESRFGVAEPNISPWRRAVCGDLSHAFDFTGAQDQAGAPGPRSRPSPYACHVEAWAADGRQRVRMANPGHATLVLHVYDCLRLAQGPRRYTIEPGRQWEDSWPDAGADLACDLWILGPDGFHRHIRRHGAAAPLAAAWRDQPPALLLENRGAQALQARIESAYGEAPALLRLAPGEQAAWPYEPSASRGWYDLTASAAGQSLRLAGRMRAAGPGRPDPRLG</sequence>
<dbReference type="GeneID" id="56477997"/>
<dbReference type="Pfam" id="PF05506">
    <property type="entry name" value="PLipase_C_C"/>
    <property type="match status" value="1"/>
</dbReference>
<evidence type="ECO:0000313" key="5">
    <source>
        <dbReference type="Proteomes" id="UP000007564"/>
    </source>
</evidence>
<dbReference type="PANTHER" id="PTHR31956">
    <property type="entry name" value="NON-SPECIFIC PHOSPHOLIPASE C4-RELATED"/>
    <property type="match status" value="1"/>
</dbReference>
<dbReference type="GO" id="GO:0016042">
    <property type="term" value="P:lipid catabolic process"/>
    <property type="evidence" value="ECO:0007669"/>
    <property type="project" value="InterPro"/>
</dbReference>
<accession>A0A0C6P3B6</accession>
<name>A0A0C6P3B6_BORBO</name>
<dbReference type="HOGENOM" id="CLU_008770_1_0_4"/>